<evidence type="ECO:0000256" key="1">
    <source>
        <dbReference type="SAM" id="MobiDB-lite"/>
    </source>
</evidence>
<evidence type="ECO:0000313" key="4">
    <source>
        <dbReference type="Proteomes" id="UP000008068"/>
    </source>
</evidence>
<dbReference type="Proteomes" id="UP000008068">
    <property type="component" value="Unassembled WGS sequence"/>
</dbReference>
<feature type="compositionally biased region" description="Basic and acidic residues" evidence="1">
    <location>
        <begin position="108"/>
        <end position="121"/>
    </location>
</feature>
<feature type="compositionally biased region" description="Basic residues" evidence="1">
    <location>
        <begin position="212"/>
        <end position="231"/>
    </location>
</feature>
<dbReference type="EMBL" id="GL379804">
    <property type="protein sequence ID" value="EGT38959.1"/>
    <property type="molecule type" value="Genomic_DNA"/>
</dbReference>
<sequence>MLIKWICSASVQLWARVFWFVVFQNGFLLLGIVLTVAGCSRKICCRKKNKTDPKSKKTGRTRTTSGSTTSGTTTGTRTSIPNNEISAAAGVFGSEQPETKITTTTTEGDTKTAEVGQEKNGKGAGGGGKSKAKKKKKKTTEDADEGNKKTAEVEEKKAETQDFNHENTLRIEMVDDDHTKTRTVDASACMDAYDTNAPNPDDNQGKLEKKESKHGRKNKSAKQKGKGKKKKDTTVQSVDCTAAAEDKEKEKVTNSKKSKKSRKSKKSKRSLRGPQPNSLNNDKAQQKSGPEDKKMQTMIEEEAPQKEKKDASIMK</sequence>
<dbReference type="AlphaFoldDB" id="G0MP51"/>
<feature type="region of interest" description="Disordered" evidence="1">
    <location>
        <begin position="49"/>
        <end position="315"/>
    </location>
</feature>
<feature type="compositionally biased region" description="Basic residues" evidence="1">
    <location>
        <begin position="254"/>
        <end position="271"/>
    </location>
</feature>
<keyword evidence="2" id="KW-0472">Membrane</keyword>
<reference evidence="4" key="1">
    <citation type="submission" date="2011-07" db="EMBL/GenBank/DDBJ databases">
        <authorList>
            <consortium name="Caenorhabditis brenneri Sequencing and Analysis Consortium"/>
            <person name="Wilson R.K."/>
        </authorList>
    </citation>
    <scope>NUCLEOTIDE SEQUENCE [LARGE SCALE GENOMIC DNA]</scope>
    <source>
        <strain evidence="4">PB2801</strain>
    </source>
</reference>
<protein>
    <submittedName>
        <fullName evidence="3">Uncharacterized protein</fullName>
    </submittedName>
</protein>
<dbReference type="OrthoDB" id="10660787at2759"/>
<accession>G0MP51</accession>
<name>G0MP51_CAEBE</name>
<proteinExistence type="predicted"/>
<dbReference type="InParanoid" id="G0MP51"/>
<feature type="compositionally biased region" description="Low complexity" evidence="1">
    <location>
        <begin position="61"/>
        <end position="79"/>
    </location>
</feature>
<evidence type="ECO:0000256" key="2">
    <source>
        <dbReference type="SAM" id="Phobius"/>
    </source>
</evidence>
<feature type="compositionally biased region" description="Basic and acidic residues" evidence="1">
    <location>
        <begin position="244"/>
        <end position="253"/>
    </location>
</feature>
<feature type="compositionally biased region" description="Basic and acidic residues" evidence="1">
    <location>
        <begin position="139"/>
        <end position="183"/>
    </location>
</feature>
<dbReference type="OMA" id="YKHENTL"/>
<feature type="transmembrane region" description="Helical" evidence="2">
    <location>
        <begin position="18"/>
        <end position="40"/>
    </location>
</feature>
<keyword evidence="2" id="KW-1133">Transmembrane helix</keyword>
<dbReference type="HOGENOM" id="CLU_883493_0_0_1"/>
<organism evidence="4">
    <name type="scientific">Caenorhabditis brenneri</name>
    <name type="common">Nematode worm</name>
    <dbReference type="NCBI Taxonomy" id="135651"/>
    <lineage>
        <taxon>Eukaryota</taxon>
        <taxon>Metazoa</taxon>
        <taxon>Ecdysozoa</taxon>
        <taxon>Nematoda</taxon>
        <taxon>Chromadorea</taxon>
        <taxon>Rhabditida</taxon>
        <taxon>Rhabditina</taxon>
        <taxon>Rhabditomorpha</taxon>
        <taxon>Rhabditoidea</taxon>
        <taxon>Rhabditidae</taxon>
        <taxon>Peloderinae</taxon>
        <taxon>Caenorhabditis</taxon>
    </lineage>
</organism>
<gene>
    <name evidence="3" type="ORF">CAEBREN_09325</name>
</gene>
<feature type="compositionally biased region" description="Basic and acidic residues" evidence="1">
    <location>
        <begin position="303"/>
        <end position="315"/>
    </location>
</feature>
<evidence type="ECO:0000313" key="3">
    <source>
        <dbReference type="EMBL" id="EGT38959.1"/>
    </source>
</evidence>
<feature type="compositionally biased region" description="Polar residues" evidence="1">
    <location>
        <begin position="275"/>
        <end position="288"/>
    </location>
</feature>
<keyword evidence="2" id="KW-0812">Transmembrane</keyword>
<keyword evidence="4" id="KW-1185">Reference proteome</keyword>
<dbReference type="eggNOG" id="ENOG502TIMW">
    <property type="taxonomic scope" value="Eukaryota"/>
</dbReference>